<keyword evidence="5" id="KW-0029">Amino-acid transport</keyword>
<dbReference type="InterPro" id="IPR010065">
    <property type="entry name" value="AA_ABC_transptr_permease_3TM"/>
</dbReference>
<evidence type="ECO:0000313" key="10">
    <source>
        <dbReference type="EMBL" id="MBJ7594104.1"/>
    </source>
</evidence>
<evidence type="ECO:0000256" key="5">
    <source>
        <dbReference type="ARBA" id="ARBA00022970"/>
    </source>
</evidence>
<keyword evidence="6 8" id="KW-1133">Transmembrane helix</keyword>
<dbReference type="GO" id="GO:0006865">
    <property type="term" value="P:amino acid transport"/>
    <property type="evidence" value="ECO:0007669"/>
    <property type="project" value="UniProtKB-KW"/>
</dbReference>
<keyword evidence="7 8" id="KW-0472">Membrane</keyword>
<dbReference type="RefSeq" id="WP_337310009.1">
    <property type="nucleotide sequence ID" value="NZ_JAEKNS010000052.1"/>
</dbReference>
<reference evidence="11" key="2">
    <citation type="submission" date="2018-05" db="EMBL/GenBank/DDBJ databases">
        <authorList>
            <person name="Ferrari B."/>
        </authorList>
    </citation>
    <scope>NUCLEOTIDE SEQUENCE</scope>
    <source>
        <strain evidence="11">RRmetagenome_bin12</strain>
    </source>
</reference>
<dbReference type="GO" id="GO:0022857">
    <property type="term" value="F:transmembrane transporter activity"/>
    <property type="evidence" value="ECO:0007669"/>
    <property type="project" value="InterPro"/>
</dbReference>
<feature type="transmembrane region" description="Helical" evidence="8">
    <location>
        <begin position="104"/>
        <end position="129"/>
    </location>
</feature>
<dbReference type="Gene3D" id="1.10.3720.10">
    <property type="entry name" value="MetI-like"/>
    <property type="match status" value="1"/>
</dbReference>
<dbReference type="NCBIfam" id="TIGR01726">
    <property type="entry name" value="HEQRo_perm_3TM"/>
    <property type="match status" value="1"/>
</dbReference>
<keyword evidence="3" id="KW-1003">Cell membrane</keyword>
<evidence type="ECO:0000256" key="3">
    <source>
        <dbReference type="ARBA" id="ARBA00022475"/>
    </source>
</evidence>
<comment type="similarity">
    <text evidence="8">Belongs to the binding-protein-dependent transport system permease family.</text>
</comment>
<evidence type="ECO:0000256" key="7">
    <source>
        <dbReference type="ARBA" id="ARBA00023136"/>
    </source>
</evidence>
<dbReference type="PROSITE" id="PS50928">
    <property type="entry name" value="ABC_TM1"/>
    <property type="match status" value="1"/>
</dbReference>
<dbReference type="AlphaFoldDB" id="A0A2W5ZD09"/>
<dbReference type="InterPro" id="IPR035906">
    <property type="entry name" value="MetI-like_sf"/>
</dbReference>
<dbReference type="Proteomes" id="UP000248724">
    <property type="component" value="Unassembled WGS sequence"/>
</dbReference>
<dbReference type="Pfam" id="PF00528">
    <property type="entry name" value="BPD_transp_1"/>
    <property type="match status" value="1"/>
</dbReference>
<evidence type="ECO:0000256" key="4">
    <source>
        <dbReference type="ARBA" id="ARBA00022692"/>
    </source>
</evidence>
<dbReference type="Proteomes" id="UP000606991">
    <property type="component" value="Unassembled WGS sequence"/>
</dbReference>
<dbReference type="CDD" id="cd06261">
    <property type="entry name" value="TM_PBP2"/>
    <property type="match status" value="1"/>
</dbReference>
<evidence type="ECO:0000256" key="2">
    <source>
        <dbReference type="ARBA" id="ARBA00022448"/>
    </source>
</evidence>
<organism evidence="11 12">
    <name type="scientific">Candidatus Aeolococcus gillhamiae</name>
    <dbReference type="NCBI Taxonomy" id="3127015"/>
    <lineage>
        <taxon>Bacteria</taxon>
        <taxon>Bacillati</taxon>
        <taxon>Candidatus Dormiibacterota</taxon>
        <taxon>Candidatus Dormibacteria</taxon>
        <taxon>Candidatus Aeolococcales</taxon>
        <taxon>Candidatus Aeolococcaceae</taxon>
        <taxon>Candidatus Aeolococcus</taxon>
    </lineage>
</organism>
<dbReference type="GO" id="GO:0043190">
    <property type="term" value="C:ATP-binding cassette (ABC) transporter complex"/>
    <property type="evidence" value="ECO:0007669"/>
    <property type="project" value="InterPro"/>
</dbReference>
<dbReference type="InterPro" id="IPR043429">
    <property type="entry name" value="ArtM/GltK/GlnP/TcyL/YhdX-like"/>
</dbReference>
<dbReference type="InterPro" id="IPR000515">
    <property type="entry name" value="MetI-like"/>
</dbReference>
<dbReference type="PANTHER" id="PTHR30614">
    <property type="entry name" value="MEMBRANE COMPONENT OF AMINO ACID ABC TRANSPORTER"/>
    <property type="match status" value="1"/>
</dbReference>
<gene>
    <name evidence="11" type="ORF">DLM65_02225</name>
    <name evidence="10" type="ORF">JF886_04450</name>
</gene>
<keyword evidence="2 8" id="KW-0813">Transport</keyword>
<accession>A0A934JVS1</accession>
<dbReference type="PANTHER" id="PTHR30614:SF0">
    <property type="entry name" value="L-CYSTINE TRANSPORT SYSTEM PERMEASE PROTEIN TCYL"/>
    <property type="match status" value="1"/>
</dbReference>
<comment type="caution">
    <text evidence="11">The sequence shown here is derived from an EMBL/GenBank/DDBJ whole genome shotgun (WGS) entry which is preliminary data.</text>
</comment>
<proteinExistence type="inferred from homology"/>
<evidence type="ECO:0000256" key="6">
    <source>
        <dbReference type="ARBA" id="ARBA00022989"/>
    </source>
</evidence>
<evidence type="ECO:0000313" key="11">
    <source>
        <dbReference type="EMBL" id="PZR83320.1"/>
    </source>
</evidence>
<evidence type="ECO:0000256" key="8">
    <source>
        <dbReference type="RuleBase" id="RU363032"/>
    </source>
</evidence>
<name>A0A2W5ZD09_9BACT</name>
<feature type="transmembrane region" description="Helical" evidence="8">
    <location>
        <begin position="72"/>
        <end position="97"/>
    </location>
</feature>
<evidence type="ECO:0000313" key="12">
    <source>
        <dbReference type="Proteomes" id="UP000248724"/>
    </source>
</evidence>
<comment type="subcellular location">
    <subcellularLocation>
        <location evidence="1 8">Cell membrane</location>
        <topology evidence="1 8">Multi-pass membrane protein</topology>
    </subcellularLocation>
</comment>
<accession>A0A2W5ZD09</accession>
<dbReference type="EMBL" id="QHBU01000038">
    <property type="protein sequence ID" value="PZR83320.1"/>
    <property type="molecule type" value="Genomic_DNA"/>
</dbReference>
<reference evidence="10 13" key="3">
    <citation type="submission" date="2020-10" db="EMBL/GenBank/DDBJ databases">
        <title>Ca. Dormibacterota MAGs.</title>
        <authorList>
            <person name="Montgomery K."/>
        </authorList>
    </citation>
    <scope>NUCLEOTIDE SEQUENCE [LARGE SCALE GENOMIC DNA]</scope>
    <source>
        <strain evidence="10">SC8812_S17_18</strain>
    </source>
</reference>
<dbReference type="SUPFAM" id="SSF161098">
    <property type="entry name" value="MetI-like"/>
    <property type="match status" value="1"/>
</dbReference>
<keyword evidence="4 8" id="KW-0812">Transmembrane</keyword>
<evidence type="ECO:0000313" key="13">
    <source>
        <dbReference type="Proteomes" id="UP000606991"/>
    </source>
</evidence>
<dbReference type="EMBL" id="JAEKNS010000052">
    <property type="protein sequence ID" value="MBJ7594104.1"/>
    <property type="molecule type" value="Genomic_DNA"/>
</dbReference>
<protein>
    <submittedName>
        <fullName evidence="10 11">ABC transporter permease</fullName>
    </submittedName>
</protein>
<reference evidence="11 12" key="1">
    <citation type="journal article" date="2017" name="Nature">
        <title>Atmospheric trace gases support primary production in Antarctic desert surface soil.</title>
        <authorList>
            <person name="Ji M."/>
            <person name="Greening C."/>
            <person name="Vanwonterghem I."/>
            <person name="Carere C.R."/>
            <person name="Bay S.K."/>
            <person name="Steen J.A."/>
            <person name="Montgomery K."/>
            <person name="Lines T."/>
            <person name="Beardall J."/>
            <person name="van Dorst J."/>
            <person name="Snape I."/>
            <person name="Stott M.B."/>
            <person name="Hugenholtz P."/>
            <person name="Ferrari B.C."/>
        </authorList>
    </citation>
    <scope>NUCLEOTIDE SEQUENCE [LARGE SCALE GENOMIC DNA]</scope>
    <source>
        <strain evidence="11">RRmetagenome_bin12</strain>
    </source>
</reference>
<feature type="domain" description="ABC transmembrane type-1" evidence="9">
    <location>
        <begin position="73"/>
        <end position="279"/>
    </location>
</feature>
<sequence length="328" mass="36078">MNTSADQPLPAPAPRVRPEAIKAIPVRHPWRWVSAVVVLGLAALAIDILATAPQLDWRVVGQYLFNAQILGGIVVTLELTAIAMVIGVVLGALLAVMRLSKNPVVAAVSWFYIWFFRGTPVLVQIFFWFNIAAILPKVTIGIPFTSLQWVGITNKLVSPFLAAILGLGLNEAAYMAEIVRAGIISVEHGQTEAAQALGMTRLQVMRRVVLPQAMRVIIPPTGNETISMLKTTSLAVIATVGELFFVQQQISNFNYNIIELVIVASLWYLLMTSILTFGQYYLERYFARGALRQLPETPLQRLRRTLFHFRGAAPPAADDVTITAKPHG</sequence>
<evidence type="ECO:0000256" key="1">
    <source>
        <dbReference type="ARBA" id="ARBA00004651"/>
    </source>
</evidence>
<feature type="transmembrane region" description="Helical" evidence="8">
    <location>
        <begin position="257"/>
        <end position="282"/>
    </location>
</feature>
<feature type="transmembrane region" description="Helical" evidence="8">
    <location>
        <begin position="32"/>
        <end position="52"/>
    </location>
</feature>
<dbReference type="FunFam" id="1.10.3720.10:FF:000006">
    <property type="entry name" value="Glutamate/aspartate ABC transporter, permease protein GltK"/>
    <property type="match status" value="1"/>
</dbReference>
<evidence type="ECO:0000259" key="9">
    <source>
        <dbReference type="PROSITE" id="PS50928"/>
    </source>
</evidence>